<dbReference type="GO" id="GO:0016491">
    <property type="term" value="F:oxidoreductase activity"/>
    <property type="evidence" value="ECO:0007669"/>
    <property type="project" value="InterPro"/>
</dbReference>
<dbReference type="RefSeq" id="WP_004372827.1">
    <property type="nucleotide sequence ID" value="NZ_GG703885.1"/>
</dbReference>
<dbReference type="GO" id="GO:0046872">
    <property type="term" value="F:metal ion binding"/>
    <property type="evidence" value="ECO:0007669"/>
    <property type="project" value="UniProtKB-KW"/>
</dbReference>
<evidence type="ECO:0000313" key="9">
    <source>
        <dbReference type="EMBL" id="EFB32217.1"/>
    </source>
</evidence>
<comment type="similarity">
    <text evidence="7">Belongs to the radical SAM superfamily. Anaerobic sulfatase-maturating enzyme family.</text>
</comment>
<evidence type="ECO:0000313" key="10">
    <source>
        <dbReference type="Proteomes" id="UP000004079"/>
    </source>
</evidence>
<dbReference type="InterPro" id="IPR026407">
    <property type="entry name" value="SAM_GG-Bacter"/>
</dbReference>
<evidence type="ECO:0000256" key="3">
    <source>
        <dbReference type="ARBA" id="ARBA00022691"/>
    </source>
</evidence>
<dbReference type="InterPro" id="IPR007197">
    <property type="entry name" value="rSAM"/>
</dbReference>
<dbReference type="PANTHER" id="PTHR43273:SF3">
    <property type="entry name" value="ANAEROBIC SULFATASE-MATURATING ENZYME HOMOLOG ASLB-RELATED"/>
    <property type="match status" value="1"/>
</dbReference>
<dbReference type="PANTHER" id="PTHR43273">
    <property type="entry name" value="ANAEROBIC SULFATASE-MATURATING ENZYME HOMOLOG ASLB-RELATED"/>
    <property type="match status" value="1"/>
</dbReference>
<keyword evidence="2" id="KW-0004">4Fe-4S</keyword>
<accession>D1QR93</accession>
<feature type="domain" description="Radical SAM core" evidence="8">
    <location>
        <begin position="23"/>
        <end position="176"/>
    </location>
</feature>
<comment type="caution">
    <text evidence="9">The sequence shown here is derived from an EMBL/GenBank/DDBJ whole genome shotgun (WGS) entry which is preliminary data.</text>
</comment>
<evidence type="ECO:0000256" key="5">
    <source>
        <dbReference type="ARBA" id="ARBA00023004"/>
    </source>
</evidence>
<name>D1QR93_9BACT</name>
<sequence>MKSYLTESIVKQQLLRLDKIIFEVTDACNLQCKYCGYGKIYNNVDERLNKKMTLDKAIRLLTYFFELWQTNDTSISRNIFISFYGGEPLLNMPFIKNIISFIENTHPQGLVFHYSMTTNAVLLDKYVDYLYNKNIRLLISLDGNKRNNSYRLDKMGNSVFDKIVKNATYLKHKYPKYFNNKVNFNAVLHDRNSVYEINEFIYKQFGKKPSISELNTVGVSPEQKEIFHNMYKSYQSSSIESIHKMSNQEFDTESPLFKEVAEYIFGYSSFVYQDYFELRFGKSKSRIPTGTCLPFSKNLYVTVNGKLLPCEHIGQENPLGYVSDDSVDIEPDFIANFYNRQFEKIENQCVDCKLSSRCTQCIFNFDDFSSSPRCQNHTSDKLFKQYSTFVDSYLRKYPEAYQKIMKDIIYF</sequence>
<dbReference type="EMBL" id="ACUZ02000027">
    <property type="protein sequence ID" value="EFB32217.1"/>
    <property type="molecule type" value="Genomic_DNA"/>
</dbReference>
<dbReference type="Gene3D" id="3.20.20.70">
    <property type="entry name" value="Aldolase class I"/>
    <property type="match status" value="1"/>
</dbReference>
<proteinExistence type="inferred from homology"/>
<dbReference type="InterPro" id="IPR000385">
    <property type="entry name" value="MoaA_NifB_PqqE_Fe-S-bd_CS"/>
</dbReference>
<keyword evidence="4" id="KW-0479">Metal-binding</keyword>
<keyword evidence="5" id="KW-0408">Iron</keyword>
<dbReference type="HOGENOM" id="CLU_009273_3_4_10"/>
<dbReference type="Pfam" id="PF04055">
    <property type="entry name" value="Radical_SAM"/>
    <property type="match status" value="1"/>
</dbReference>
<gene>
    <name evidence="9" type="ORF">HMPREF0971_01496</name>
</gene>
<reference evidence="9 10" key="1">
    <citation type="submission" date="2009-11" db="EMBL/GenBank/DDBJ databases">
        <authorList>
            <person name="Weinstock G."/>
            <person name="Sodergren E."/>
            <person name="Clifton S."/>
            <person name="Fulton L."/>
            <person name="Fulton B."/>
            <person name="Courtney L."/>
            <person name="Fronick C."/>
            <person name="Harrison M."/>
            <person name="Strong C."/>
            <person name="Farmer C."/>
            <person name="Delahaunty K."/>
            <person name="Markovic C."/>
            <person name="Hall O."/>
            <person name="Minx P."/>
            <person name="Tomlinson C."/>
            <person name="Mitreva M."/>
            <person name="Nelson J."/>
            <person name="Hou S."/>
            <person name="Wollam A."/>
            <person name="Pepin K.H."/>
            <person name="Johnson M."/>
            <person name="Bhonagiri V."/>
            <person name="Nash W.E."/>
            <person name="Warren W."/>
            <person name="Chinwalla A."/>
            <person name="Mardis E.R."/>
            <person name="Wilson R.K."/>
        </authorList>
    </citation>
    <scope>NUCLEOTIDE SEQUENCE [LARGE SCALE GENOMIC DNA]</scope>
    <source>
        <strain evidence="9 10">F0302</strain>
    </source>
</reference>
<dbReference type="InterPro" id="IPR058240">
    <property type="entry name" value="rSAM_sf"/>
</dbReference>
<dbReference type="CDD" id="cd01335">
    <property type="entry name" value="Radical_SAM"/>
    <property type="match status" value="1"/>
</dbReference>
<dbReference type="SFLD" id="SFLDG01384">
    <property type="entry name" value="thioether_bond_formation_requi"/>
    <property type="match status" value="1"/>
</dbReference>
<evidence type="ECO:0000259" key="8">
    <source>
        <dbReference type="Pfam" id="PF04055"/>
    </source>
</evidence>
<comment type="cofactor">
    <cofactor evidence="1">
        <name>[4Fe-4S] cluster</name>
        <dbReference type="ChEBI" id="CHEBI:49883"/>
    </cofactor>
</comment>
<dbReference type="InterPro" id="IPR023867">
    <property type="entry name" value="Sulphatase_maturase_rSAM"/>
</dbReference>
<evidence type="ECO:0000256" key="1">
    <source>
        <dbReference type="ARBA" id="ARBA00001966"/>
    </source>
</evidence>
<protein>
    <submittedName>
        <fullName evidence="9">Radical SAM domain protein</fullName>
    </submittedName>
</protein>
<evidence type="ECO:0000256" key="7">
    <source>
        <dbReference type="ARBA" id="ARBA00023601"/>
    </source>
</evidence>
<dbReference type="STRING" id="649760.HMPREF0971_01496"/>
<dbReference type="Proteomes" id="UP000004079">
    <property type="component" value="Unassembled WGS sequence"/>
</dbReference>
<dbReference type="InterPro" id="IPR013785">
    <property type="entry name" value="Aldolase_TIM"/>
</dbReference>
<dbReference type="AlphaFoldDB" id="D1QR93"/>
<keyword evidence="3" id="KW-0949">S-adenosyl-L-methionine</keyword>
<evidence type="ECO:0000256" key="6">
    <source>
        <dbReference type="ARBA" id="ARBA00023014"/>
    </source>
</evidence>
<dbReference type="PROSITE" id="PS01305">
    <property type="entry name" value="MOAA_NIFB_PQQE"/>
    <property type="match status" value="1"/>
</dbReference>
<dbReference type="NCBIfam" id="TIGR04148">
    <property type="entry name" value="GG_samocin_CFB"/>
    <property type="match status" value="1"/>
</dbReference>
<evidence type="ECO:0000256" key="2">
    <source>
        <dbReference type="ARBA" id="ARBA00022485"/>
    </source>
</evidence>
<dbReference type="GO" id="GO:0051539">
    <property type="term" value="F:4 iron, 4 sulfur cluster binding"/>
    <property type="evidence" value="ECO:0007669"/>
    <property type="project" value="UniProtKB-KW"/>
</dbReference>
<dbReference type="SFLD" id="SFLDG01067">
    <property type="entry name" value="SPASM/twitch_domain_containing"/>
    <property type="match status" value="1"/>
</dbReference>
<keyword evidence="6" id="KW-0411">Iron-sulfur</keyword>
<organism evidence="9 10">
    <name type="scientific">Segatella oris F0302</name>
    <dbReference type="NCBI Taxonomy" id="649760"/>
    <lineage>
        <taxon>Bacteria</taxon>
        <taxon>Pseudomonadati</taxon>
        <taxon>Bacteroidota</taxon>
        <taxon>Bacteroidia</taxon>
        <taxon>Bacteroidales</taxon>
        <taxon>Prevotellaceae</taxon>
        <taxon>Segatella</taxon>
    </lineage>
</organism>
<dbReference type="SFLD" id="SFLDS00029">
    <property type="entry name" value="Radical_SAM"/>
    <property type="match status" value="1"/>
</dbReference>
<evidence type="ECO:0000256" key="4">
    <source>
        <dbReference type="ARBA" id="ARBA00022723"/>
    </source>
</evidence>
<dbReference type="SFLD" id="SFLDG01386">
    <property type="entry name" value="main_SPASM_domain-containing"/>
    <property type="match status" value="1"/>
</dbReference>
<dbReference type="SUPFAM" id="SSF102114">
    <property type="entry name" value="Radical SAM enzymes"/>
    <property type="match status" value="1"/>
</dbReference>